<accession>A0A562RCP0</accession>
<dbReference type="RefSeq" id="WP_144686298.1">
    <property type="nucleotide sequence ID" value="NZ_VLLC01000030.1"/>
</dbReference>
<protein>
    <submittedName>
        <fullName evidence="1">Uncharacterized protein</fullName>
    </submittedName>
</protein>
<reference evidence="1 2" key="1">
    <citation type="submission" date="2019-07" db="EMBL/GenBank/DDBJ databases">
        <title>Genome sequencing of 100 strains of the haloalkaliphilic chemolithoautotrophic sulfur-oxidizing bacterium Thioalkalivibrio.</title>
        <authorList>
            <person name="Muyzer G."/>
        </authorList>
    </citation>
    <scope>NUCLEOTIDE SEQUENCE [LARGE SCALE GENOMIC DNA]</scope>
    <source>
        <strain evidence="1 2">ASO4-4</strain>
    </source>
</reference>
<comment type="caution">
    <text evidence="1">The sequence shown here is derived from an EMBL/GenBank/DDBJ whole genome shotgun (WGS) entry which is preliminary data.</text>
</comment>
<dbReference type="AlphaFoldDB" id="A0A562RCP0"/>
<keyword evidence="2" id="KW-1185">Reference proteome</keyword>
<name>A0A562RCP0_9BACT</name>
<evidence type="ECO:0000313" key="1">
    <source>
        <dbReference type="EMBL" id="TWI66673.1"/>
    </source>
</evidence>
<organism evidence="1 2">
    <name type="scientific">Desulfobotulus alkaliphilus</name>
    <dbReference type="NCBI Taxonomy" id="622671"/>
    <lineage>
        <taxon>Bacteria</taxon>
        <taxon>Pseudomonadati</taxon>
        <taxon>Thermodesulfobacteriota</taxon>
        <taxon>Desulfobacteria</taxon>
        <taxon>Desulfobacterales</taxon>
        <taxon>Desulfobacteraceae</taxon>
        <taxon>Desulfobotulus</taxon>
    </lineage>
</organism>
<dbReference type="Proteomes" id="UP000318307">
    <property type="component" value="Unassembled WGS sequence"/>
</dbReference>
<sequence length="285" mass="32413">MASFEGRIRKRIRDCDALSLMRLLMHHGYKMDQIFFLGHPDSCSRETLFEDIRFFQKPYSHVLISVNMGLLSAQSPLPSYFFKRMESHTLDALSFIQFIHYFDHFLLLNFFRSVYPESDTRIYSDYQKGQRSTLQMLSLRSPVTLHWVMDAVFPELTVHVRKGTLKHHARLNASAFILGTAVFGRNAVLGGSLRQPARGLRVEMFTDSETAPCGLPWMQVIKGRLEKIVFPVLGAVGVELEIFLVLSGKRNPVQLRSGASLGYDVIEGGDSKHRILPVFSGCVLE</sequence>
<evidence type="ECO:0000313" key="2">
    <source>
        <dbReference type="Proteomes" id="UP000318307"/>
    </source>
</evidence>
<dbReference type="OrthoDB" id="5498790at2"/>
<proteinExistence type="predicted"/>
<gene>
    <name evidence="1" type="ORF">LZ24_02896</name>
</gene>
<dbReference type="EMBL" id="VLLC01000030">
    <property type="protein sequence ID" value="TWI66673.1"/>
    <property type="molecule type" value="Genomic_DNA"/>
</dbReference>